<dbReference type="InterPro" id="IPR027619">
    <property type="entry name" value="C-S_lyase_PatB-like"/>
</dbReference>
<dbReference type="PANTHER" id="PTHR43525:SF1">
    <property type="entry name" value="PROTEIN MALY"/>
    <property type="match status" value="1"/>
</dbReference>
<evidence type="ECO:0000256" key="5">
    <source>
        <dbReference type="ARBA" id="ARBA00037974"/>
    </source>
</evidence>
<feature type="domain" description="Aminotransferase class I/classII large" evidence="7">
    <location>
        <begin position="90"/>
        <end position="415"/>
    </location>
</feature>
<accession>A0A4Y1X081</accession>
<dbReference type="EC" id="4.4.1.13" evidence="2"/>
<dbReference type="GO" id="GO:0047804">
    <property type="term" value="F:cysteine-S-conjugate beta-lyase activity"/>
    <property type="evidence" value="ECO:0007669"/>
    <property type="project" value="UniProtKB-EC"/>
</dbReference>
<evidence type="ECO:0000256" key="6">
    <source>
        <dbReference type="SAM" id="MobiDB-lite"/>
    </source>
</evidence>
<evidence type="ECO:0000256" key="3">
    <source>
        <dbReference type="ARBA" id="ARBA00022898"/>
    </source>
</evidence>
<dbReference type="InterPro" id="IPR015421">
    <property type="entry name" value="PyrdxlP-dep_Trfase_major"/>
</dbReference>
<protein>
    <recommendedName>
        <fullName evidence="2">cysteine-S-conjugate beta-lyase</fullName>
        <ecNumber evidence="2">4.4.1.13</ecNumber>
    </recommendedName>
</protein>
<organism evidence="8 9">
    <name type="scientific">Alistipes dispar</name>
    <dbReference type="NCBI Taxonomy" id="2585119"/>
    <lineage>
        <taxon>Bacteria</taxon>
        <taxon>Pseudomonadati</taxon>
        <taxon>Bacteroidota</taxon>
        <taxon>Bacteroidia</taxon>
        <taxon>Bacteroidales</taxon>
        <taxon>Rikenellaceae</taxon>
        <taxon>Alistipes</taxon>
    </lineage>
</organism>
<dbReference type="Proteomes" id="UP000319374">
    <property type="component" value="Chromosome"/>
</dbReference>
<dbReference type="EMBL" id="AP019736">
    <property type="protein sequence ID" value="BBL06432.1"/>
    <property type="molecule type" value="Genomic_DNA"/>
</dbReference>
<keyword evidence="9" id="KW-1185">Reference proteome</keyword>
<evidence type="ECO:0000256" key="1">
    <source>
        <dbReference type="ARBA" id="ARBA00001933"/>
    </source>
</evidence>
<keyword evidence="3" id="KW-0663">Pyridoxal phosphate</keyword>
<dbReference type="PANTHER" id="PTHR43525">
    <property type="entry name" value="PROTEIN MALY"/>
    <property type="match status" value="1"/>
</dbReference>
<comment type="cofactor">
    <cofactor evidence="1">
        <name>pyridoxal 5'-phosphate</name>
        <dbReference type="ChEBI" id="CHEBI:597326"/>
    </cofactor>
</comment>
<proteinExistence type="inferred from homology"/>
<dbReference type="GO" id="GO:0030170">
    <property type="term" value="F:pyridoxal phosphate binding"/>
    <property type="evidence" value="ECO:0007669"/>
    <property type="project" value="InterPro"/>
</dbReference>
<feature type="region of interest" description="Disordered" evidence="6">
    <location>
        <begin position="1"/>
        <end position="38"/>
    </location>
</feature>
<dbReference type="InterPro" id="IPR051798">
    <property type="entry name" value="Class-II_PLP-Dep_Aminotrans"/>
</dbReference>
<evidence type="ECO:0000313" key="8">
    <source>
        <dbReference type="EMBL" id="BBL06432.1"/>
    </source>
</evidence>
<reference evidence="9" key="1">
    <citation type="submission" date="2019-06" db="EMBL/GenBank/DDBJ databases">
        <title>Alistipes onderdonkii subsp. vulgaris subsp. nov., Alistipes dispar sp. nov. and Alistipes communis sp. nov., isolated from human faeces, and creation of Alistipes onderdonkii subsp. onderdonkii subsp. nov.</title>
        <authorList>
            <person name="Sakamoto M."/>
            <person name="Ikeyama N."/>
            <person name="Ogata Y."/>
            <person name="Suda W."/>
            <person name="Iino T."/>
            <person name="Hattori M."/>
            <person name="Ohkuma M."/>
        </authorList>
    </citation>
    <scope>NUCLEOTIDE SEQUENCE [LARGE SCALE GENOMIC DNA]</scope>
    <source>
        <strain evidence="9">5CPEGH6</strain>
    </source>
</reference>
<dbReference type="KEGG" id="ada:A5CPEGH6_10700"/>
<evidence type="ECO:0000256" key="4">
    <source>
        <dbReference type="ARBA" id="ARBA00023239"/>
    </source>
</evidence>
<dbReference type="SUPFAM" id="SSF53383">
    <property type="entry name" value="PLP-dependent transferases"/>
    <property type="match status" value="1"/>
</dbReference>
<dbReference type="CDD" id="cd00609">
    <property type="entry name" value="AAT_like"/>
    <property type="match status" value="1"/>
</dbReference>
<dbReference type="Gene3D" id="3.40.640.10">
    <property type="entry name" value="Type I PLP-dependent aspartate aminotransferase-like (Major domain)"/>
    <property type="match status" value="1"/>
</dbReference>
<sequence>MTARPGNDPYRITNMEKRQTPARHPGDAPAAGTCDFDRPIDRRGTNSVKYDTLAEHFGRGDLLPMWVADMDFETPDFIVGALRRRLEHPLYGYTAEPADYRPAITDWIRTHHGWEVRGEWIAYIPGIVKGIGLVIDRFVGKDEKVIIQPPVYHPFRLVPEGNGRQVVLNPLREHPGGGYSMDFDQLARVADDRCRLLLLSNPHNPGGIVWDPETLRRLAAFCDERGILVVSDEIHCDMALWDNRHTPFASVSEAAARCSITFGAPTKTFNIAGIVSSYAIVPDETLRNRFFSWLAANELDAPNLFAPIATVAAFREGEAWRRQMLRYVEGNVELVIGFCAEHLPAIRPLRPQASFLVWLDCRGLGLRHEELQRLFIDEARLALNDGALFGREGEGFMRLNVGAPRAVVREALERLRDAVARTVK</sequence>
<dbReference type="AlphaFoldDB" id="A0A4Y1X081"/>
<dbReference type="InterPro" id="IPR015422">
    <property type="entry name" value="PyrdxlP-dep_Trfase_small"/>
</dbReference>
<keyword evidence="4 8" id="KW-0456">Lyase</keyword>
<dbReference type="InterPro" id="IPR004839">
    <property type="entry name" value="Aminotransferase_I/II_large"/>
</dbReference>
<evidence type="ECO:0000313" key="9">
    <source>
        <dbReference type="Proteomes" id="UP000319374"/>
    </source>
</evidence>
<dbReference type="Gene3D" id="3.90.1150.10">
    <property type="entry name" value="Aspartate Aminotransferase, domain 1"/>
    <property type="match status" value="1"/>
</dbReference>
<dbReference type="NCBIfam" id="TIGR04350">
    <property type="entry name" value="C_S_lyase_PatB"/>
    <property type="match status" value="1"/>
</dbReference>
<comment type="similarity">
    <text evidence="5">Belongs to the class-II pyridoxal-phosphate-dependent aminotransferase family. MalY/PatB cystathionine beta-lyase subfamily.</text>
</comment>
<evidence type="ECO:0000259" key="7">
    <source>
        <dbReference type="Pfam" id="PF00155"/>
    </source>
</evidence>
<gene>
    <name evidence="8" type="ORF">A5CPEGH6_10700</name>
</gene>
<name>A0A4Y1X081_9BACT</name>
<evidence type="ECO:0000256" key="2">
    <source>
        <dbReference type="ARBA" id="ARBA00012224"/>
    </source>
</evidence>
<dbReference type="InterPro" id="IPR015424">
    <property type="entry name" value="PyrdxlP-dep_Trfase"/>
</dbReference>
<dbReference type="Pfam" id="PF00155">
    <property type="entry name" value="Aminotran_1_2"/>
    <property type="match status" value="1"/>
</dbReference>